<name>A0AAN9Y914_9HEMI</name>
<proteinExistence type="predicted"/>
<reference evidence="2 3" key="1">
    <citation type="submission" date="2024-03" db="EMBL/GenBank/DDBJ databases">
        <title>Adaptation during the transition from Ophiocordyceps entomopathogen to insect associate is accompanied by gene loss and intensified selection.</title>
        <authorList>
            <person name="Ward C.M."/>
            <person name="Onetto C.A."/>
            <person name="Borneman A.R."/>
        </authorList>
    </citation>
    <scope>NUCLEOTIDE SEQUENCE [LARGE SCALE GENOMIC DNA]</scope>
    <source>
        <strain evidence="2">AWRI1</strain>
        <tissue evidence="2">Single Adult Female</tissue>
    </source>
</reference>
<accession>A0AAN9Y914</accession>
<comment type="caution">
    <text evidence="2">The sequence shown here is derived from an EMBL/GenBank/DDBJ whole genome shotgun (WGS) entry which is preliminary data.</text>
</comment>
<dbReference type="AlphaFoldDB" id="A0AAN9Y914"/>
<evidence type="ECO:0000256" key="1">
    <source>
        <dbReference type="SAM" id="MobiDB-lite"/>
    </source>
</evidence>
<dbReference type="EMBL" id="JBBCAQ010000003">
    <property type="protein sequence ID" value="KAK7604638.1"/>
    <property type="molecule type" value="Genomic_DNA"/>
</dbReference>
<feature type="region of interest" description="Disordered" evidence="1">
    <location>
        <begin position="39"/>
        <end position="104"/>
    </location>
</feature>
<keyword evidence="3" id="KW-1185">Reference proteome</keyword>
<feature type="compositionally biased region" description="Polar residues" evidence="1">
    <location>
        <begin position="39"/>
        <end position="93"/>
    </location>
</feature>
<dbReference type="Proteomes" id="UP001367676">
    <property type="component" value="Unassembled WGS sequence"/>
</dbReference>
<sequence>MIAEVEKENSGSLESVPTSFSDAVISDFSEYWGDCGTNTSLHYSNTSSPASTPKSQPSSNNVTNYANGSAATTEDSTNAGSQVSSTTRNSVNPNGVVLPEGEYP</sequence>
<evidence type="ECO:0000313" key="3">
    <source>
        <dbReference type="Proteomes" id="UP001367676"/>
    </source>
</evidence>
<protein>
    <submittedName>
        <fullName evidence="2">Uncharacterized protein</fullName>
    </submittedName>
</protein>
<organism evidence="2 3">
    <name type="scientific">Parthenolecanium corni</name>
    <dbReference type="NCBI Taxonomy" id="536013"/>
    <lineage>
        <taxon>Eukaryota</taxon>
        <taxon>Metazoa</taxon>
        <taxon>Ecdysozoa</taxon>
        <taxon>Arthropoda</taxon>
        <taxon>Hexapoda</taxon>
        <taxon>Insecta</taxon>
        <taxon>Pterygota</taxon>
        <taxon>Neoptera</taxon>
        <taxon>Paraneoptera</taxon>
        <taxon>Hemiptera</taxon>
        <taxon>Sternorrhyncha</taxon>
        <taxon>Coccoidea</taxon>
        <taxon>Coccidae</taxon>
        <taxon>Parthenolecanium</taxon>
    </lineage>
</organism>
<gene>
    <name evidence="2" type="ORF">V9T40_005824</name>
</gene>
<evidence type="ECO:0000313" key="2">
    <source>
        <dbReference type="EMBL" id="KAK7604638.1"/>
    </source>
</evidence>